<accession>A0ABW6ANT1</accession>
<protein>
    <submittedName>
        <fullName evidence="9">ABC transporter permease</fullName>
    </submittedName>
</protein>
<evidence type="ECO:0000256" key="3">
    <source>
        <dbReference type="ARBA" id="ARBA00022692"/>
    </source>
</evidence>
<comment type="caution">
    <text evidence="9">The sequence shown here is derived from an EMBL/GenBank/DDBJ whole genome shotgun (WGS) entry which is preliminary data.</text>
</comment>
<dbReference type="InterPro" id="IPR025857">
    <property type="entry name" value="MacB_PCD"/>
</dbReference>
<proteinExistence type="predicted"/>
<dbReference type="RefSeq" id="WP_381504193.1">
    <property type="nucleotide sequence ID" value="NZ_JBHUOM010000019.1"/>
</dbReference>
<feature type="transmembrane region" description="Helical" evidence="6">
    <location>
        <begin position="345"/>
        <end position="369"/>
    </location>
</feature>
<keyword evidence="3 6" id="KW-0812">Transmembrane</keyword>
<keyword evidence="2" id="KW-1003">Cell membrane</keyword>
<evidence type="ECO:0000256" key="2">
    <source>
        <dbReference type="ARBA" id="ARBA00022475"/>
    </source>
</evidence>
<feature type="transmembrane region" description="Helical" evidence="6">
    <location>
        <begin position="298"/>
        <end position="320"/>
    </location>
</feature>
<feature type="domain" description="MacB-like periplasmic core" evidence="8">
    <location>
        <begin position="20"/>
        <end position="256"/>
    </location>
</feature>
<dbReference type="Pfam" id="PF12704">
    <property type="entry name" value="MacB_PCD"/>
    <property type="match status" value="1"/>
</dbReference>
<sequence>MLRSYFKIAFRNLRSQRSYTLLNIIGLSVGMAGGLLIFMFLRHHLSTDRHHAKFDRIFRIDTDLHLADGSIEYNPEAPLPMAQALRTEYPQVEQAAFLMMLRELTVSIKQSDQANGSPSGPKQTQSMRFQEHKGVGLVESEWFDIMDYRWLQGNPKTALHEPNSVVLTTSWAERYFGNANPIGRVMTLDNKVDVTVTGLLAEPPTTTDTDLGLFISLATLKTIDSTYSMTDWYWLNSTNRVYVTLKSPDAAPSIERTFPALSKKHYGADASVFHFHLQPMREFHFDVARGGTTIRASLLWSLGAVGMLLIVAACINFINLATVQALRRSKEVGVRKTLGSSRSQLIGQFLLETTLIILAATGLALLFIILLLPLFNEWVQLDLSLRPDWLTMCFIGLLLSGIILLAGGYPAAVLSGVEPWEALRGTLSAGSDRGFTVRKVLVVTQFVVCQALIIASLVVANQIRYIQQADLGFRKDNVVIVTLPYGQKAKQDAFKQQLSHYADIQSVSLSHLTPASNLQFGGSFKFNGSTEWSKFPIRDRLADADYLSTYGIKLLAGRNITPGDTIRDYVINETLLHKLGFRNPQQVLGKMLQYYLSPIPLPIVGVVKDFHQKSLRDEIGPCFIANQASWYKQAGIRISGNDPAQTLQHIRQTWQQLFPNDVFEYQYVDQQLAKFYETETLIARLTNIFTSIAILICCLGLYGLVSHVVVQRTKEIGIRKVLGASVASIVTLLSKDFLKLVLIAIVIASPLAWWTMNQWLQDFAYKITIGWWMFGLAGLVAVSIALLTVSFQSIKAALANPVKSLRSE</sequence>
<evidence type="ECO:0000256" key="5">
    <source>
        <dbReference type="ARBA" id="ARBA00023136"/>
    </source>
</evidence>
<keyword evidence="10" id="KW-1185">Reference proteome</keyword>
<dbReference type="InterPro" id="IPR003838">
    <property type="entry name" value="ABC3_permease_C"/>
</dbReference>
<evidence type="ECO:0000313" key="10">
    <source>
        <dbReference type="Proteomes" id="UP001597512"/>
    </source>
</evidence>
<evidence type="ECO:0000259" key="8">
    <source>
        <dbReference type="Pfam" id="PF12704"/>
    </source>
</evidence>
<name>A0ABW6ANT1_9BACT</name>
<dbReference type="InterPro" id="IPR050250">
    <property type="entry name" value="Macrolide_Exporter_MacB"/>
</dbReference>
<reference evidence="10" key="1">
    <citation type="journal article" date="2019" name="Int. J. Syst. Evol. Microbiol.">
        <title>The Global Catalogue of Microorganisms (GCM) 10K type strain sequencing project: providing services to taxonomists for standard genome sequencing and annotation.</title>
        <authorList>
            <consortium name="The Broad Institute Genomics Platform"/>
            <consortium name="The Broad Institute Genome Sequencing Center for Infectious Disease"/>
            <person name="Wu L."/>
            <person name="Ma J."/>
        </authorList>
    </citation>
    <scope>NUCLEOTIDE SEQUENCE [LARGE SCALE GENOMIC DNA]</scope>
    <source>
        <strain evidence="10">KCTC 52490</strain>
    </source>
</reference>
<evidence type="ECO:0000313" key="9">
    <source>
        <dbReference type="EMBL" id="MFD2935900.1"/>
    </source>
</evidence>
<dbReference type="Proteomes" id="UP001597512">
    <property type="component" value="Unassembled WGS sequence"/>
</dbReference>
<feature type="transmembrane region" description="Helical" evidence="6">
    <location>
        <begin position="440"/>
        <end position="460"/>
    </location>
</feature>
<feature type="transmembrane region" description="Helical" evidence="6">
    <location>
        <begin position="389"/>
        <end position="414"/>
    </location>
</feature>
<evidence type="ECO:0000256" key="4">
    <source>
        <dbReference type="ARBA" id="ARBA00022989"/>
    </source>
</evidence>
<evidence type="ECO:0000259" key="7">
    <source>
        <dbReference type="Pfam" id="PF02687"/>
    </source>
</evidence>
<feature type="domain" description="ABC3 transporter permease C-terminal" evidence="7">
    <location>
        <begin position="687"/>
        <end position="797"/>
    </location>
</feature>
<keyword evidence="5 6" id="KW-0472">Membrane</keyword>
<organism evidence="9 10">
    <name type="scientific">Spirosoma flavum</name>
    <dbReference type="NCBI Taxonomy" id="2048557"/>
    <lineage>
        <taxon>Bacteria</taxon>
        <taxon>Pseudomonadati</taxon>
        <taxon>Bacteroidota</taxon>
        <taxon>Cytophagia</taxon>
        <taxon>Cytophagales</taxon>
        <taxon>Cytophagaceae</taxon>
        <taxon>Spirosoma</taxon>
    </lineage>
</organism>
<evidence type="ECO:0000256" key="6">
    <source>
        <dbReference type="SAM" id="Phobius"/>
    </source>
</evidence>
<dbReference type="EMBL" id="JBHUOM010000019">
    <property type="protein sequence ID" value="MFD2935900.1"/>
    <property type="molecule type" value="Genomic_DNA"/>
</dbReference>
<gene>
    <name evidence="9" type="ORF">ACFS25_19115</name>
</gene>
<dbReference type="PANTHER" id="PTHR30572:SF18">
    <property type="entry name" value="ABC-TYPE MACROLIDE FAMILY EXPORT SYSTEM PERMEASE COMPONENT 2"/>
    <property type="match status" value="1"/>
</dbReference>
<feature type="domain" description="ABC3 transporter permease C-terminal" evidence="7">
    <location>
        <begin position="305"/>
        <end position="418"/>
    </location>
</feature>
<feature type="transmembrane region" description="Helical" evidence="6">
    <location>
        <begin position="21"/>
        <end position="41"/>
    </location>
</feature>
<evidence type="ECO:0000256" key="1">
    <source>
        <dbReference type="ARBA" id="ARBA00004651"/>
    </source>
</evidence>
<dbReference type="PANTHER" id="PTHR30572">
    <property type="entry name" value="MEMBRANE COMPONENT OF TRANSPORTER-RELATED"/>
    <property type="match status" value="1"/>
</dbReference>
<feature type="transmembrane region" description="Helical" evidence="6">
    <location>
        <begin position="688"/>
        <end position="710"/>
    </location>
</feature>
<feature type="transmembrane region" description="Helical" evidence="6">
    <location>
        <begin position="737"/>
        <end position="756"/>
    </location>
</feature>
<feature type="transmembrane region" description="Helical" evidence="6">
    <location>
        <begin position="768"/>
        <end position="789"/>
    </location>
</feature>
<keyword evidence="4 6" id="KW-1133">Transmembrane helix</keyword>
<comment type="subcellular location">
    <subcellularLocation>
        <location evidence="1">Cell membrane</location>
        <topology evidence="1">Multi-pass membrane protein</topology>
    </subcellularLocation>
</comment>
<dbReference type="Pfam" id="PF02687">
    <property type="entry name" value="FtsX"/>
    <property type="match status" value="2"/>
</dbReference>